<feature type="region of interest" description="Disordered" evidence="1">
    <location>
        <begin position="92"/>
        <end position="180"/>
    </location>
</feature>
<feature type="compositionally biased region" description="Acidic residues" evidence="1">
    <location>
        <begin position="124"/>
        <end position="137"/>
    </location>
</feature>
<evidence type="ECO:0000256" key="1">
    <source>
        <dbReference type="SAM" id="MobiDB-lite"/>
    </source>
</evidence>
<dbReference type="EMBL" id="MU005574">
    <property type="protein sequence ID" value="KAF2687874.1"/>
    <property type="molecule type" value="Genomic_DNA"/>
</dbReference>
<reference evidence="2" key="1">
    <citation type="journal article" date="2020" name="Stud. Mycol.">
        <title>101 Dothideomycetes genomes: a test case for predicting lifestyles and emergence of pathogens.</title>
        <authorList>
            <person name="Haridas S."/>
            <person name="Albert R."/>
            <person name="Binder M."/>
            <person name="Bloem J."/>
            <person name="Labutti K."/>
            <person name="Salamov A."/>
            <person name="Andreopoulos B."/>
            <person name="Baker S."/>
            <person name="Barry K."/>
            <person name="Bills G."/>
            <person name="Bluhm B."/>
            <person name="Cannon C."/>
            <person name="Castanera R."/>
            <person name="Culley D."/>
            <person name="Daum C."/>
            <person name="Ezra D."/>
            <person name="Gonzalez J."/>
            <person name="Henrissat B."/>
            <person name="Kuo A."/>
            <person name="Liang C."/>
            <person name="Lipzen A."/>
            <person name="Lutzoni F."/>
            <person name="Magnuson J."/>
            <person name="Mondo S."/>
            <person name="Nolan M."/>
            <person name="Ohm R."/>
            <person name="Pangilinan J."/>
            <person name="Park H.-J."/>
            <person name="Ramirez L."/>
            <person name="Alfaro M."/>
            <person name="Sun H."/>
            <person name="Tritt A."/>
            <person name="Yoshinaga Y."/>
            <person name="Zwiers L.-H."/>
            <person name="Turgeon B."/>
            <person name="Goodwin S."/>
            <person name="Spatafora J."/>
            <person name="Crous P."/>
            <person name="Grigoriev I."/>
        </authorList>
    </citation>
    <scope>NUCLEOTIDE SEQUENCE</scope>
    <source>
        <strain evidence="2">CBS 122367</strain>
    </source>
</reference>
<dbReference type="AlphaFoldDB" id="A0A6G1JBD4"/>
<name>A0A6G1JBD4_9PLEO</name>
<protein>
    <submittedName>
        <fullName evidence="2">Uncharacterized protein</fullName>
    </submittedName>
</protein>
<sequence>MCYDNIQTCPSCSWVIQVTYPRCSHAKAYCLEPPACPMRMDRKHTSGGLCRACRGKAGSLSVLPGDKVASSGIIRRSQCLRRATKRKACRARRAKAKCGYGFADDDGNGSGNEDSGDEYVPSSTDDEGSESEEESEDDAQHHDALSPPRPMKRRLSSSPNIAQLIEQEAAQRKRVRSSRR</sequence>
<evidence type="ECO:0000313" key="3">
    <source>
        <dbReference type="Proteomes" id="UP000799291"/>
    </source>
</evidence>
<dbReference type="OrthoDB" id="3783969at2759"/>
<accession>A0A6G1JBD4</accession>
<evidence type="ECO:0000313" key="2">
    <source>
        <dbReference type="EMBL" id="KAF2687874.1"/>
    </source>
</evidence>
<dbReference type="Proteomes" id="UP000799291">
    <property type="component" value="Unassembled WGS sequence"/>
</dbReference>
<organism evidence="2 3">
    <name type="scientific">Lentithecium fluviatile CBS 122367</name>
    <dbReference type="NCBI Taxonomy" id="1168545"/>
    <lineage>
        <taxon>Eukaryota</taxon>
        <taxon>Fungi</taxon>
        <taxon>Dikarya</taxon>
        <taxon>Ascomycota</taxon>
        <taxon>Pezizomycotina</taxon>
        <taxon>Dothideomycetes</taxon>
        <taxon>Pleosporomycetidae</taxon>
        <taxon>Pleosporales</taxon>
        <taxon>Massarineae</taxon>
        <taxon>Lentitheciaceae</taxon>
        <taxon>Lentithecium</taxon>
    </lineage>
</organism>
<gene>
    <name evidence="2" type="ORF">K458DRAFT_428684</name>
</gene>
<keyword evidence="3" id="KW-1185">Reference proteome</keyword>
<proteinExistence type="predicted"/>